<evidence type="ECO:0008006" key="5">
    <source>
        <dbReference type="Google" id="ProtNLM"/>
    </source>
</evidence>
<protein>
    <recommendedName>
        <fullName evidence="5">Glycine zipper family protein</fullName>
    </recommendedName>
</protein>
<keyword evidence="1" id="KW-1133">Transmembrane helix</keyword>
<evidence type="ECO:0000313" key="4">
    <source>
        <dbReference type="Proteomes" id="UP001203410"/>
    </source>
</evidence>
<keyword evidence="1" id="KW-0472">Membrane</keyword>
<accession>A0ABT0RUV0</accession>
<organism evidence="3 4">
    <name type="scientific">Sphingomonas caseinilyticus</name>
    <dbReference type="NCBI Taxonomy" id="2908205"/>
    <lineage>
        <taxon>Bacteria</taxon>
        <taxon>Pseudomonadati</taxon>
        <taxon>Pseudomonadota</taxon>
        <taxon>Alphaproteobacteria</taxon>
        <taxon>Sphingomonadales</taxon>
        <taxon>Sphingomonadaceae</taxon>
        <taxon>Sphingomonas</taxon>
    </lineage>
</organism>
<dbReference type="Proteomes" id="UP001203410">
    <property type="component" value="Unassembled WGS sequence"/>
</dbReference>
<keyword evidence="1" id="KW-0812">Transmembrane</keyword>
<feature type="chain" id="PRO_5046388166" description="Glycine zipper family protein" evidence="2">
    <location>
        <begin position="18"/>
        <end position="168"/>
    </location>
</feature>
<sequence>MNRIFTAGLLMPALALAGCSSKPREFTPTLAAPAAGAPAADASALDAAYEECRQLMVEGKLDSSGRLASGAAGVAAGGATMAAGAAAASSAGLYGGMALASATVVLIPVALIGGAFGMSRIKRGKKEKAIQEAMTGCLAERGYTVAGWTKAGKKPTTVGGEPVAAPAK</sequence>
<name>A0ABT0RUV0_9SPHN</name>
<feature type="signal peptide" evidence="2">
    <location>
        <begin position="1"/>
        <end position="17"/>
    </location>
</feature>
<dbReference type="RefSeq" id="WP_249904062.1">
    <property type="nucleotide sequence ID" value="NZ_JAMGBA010000002.1"/>
</dbReference>
<feature type="transmembrane region" description="Helical" evidence="1">
    <location>
        <begin position="97"/>
        <end position="118"/>
    </location>
</feature>
<dbReference type="PROSITE" id="PS51257">
    <property type="entry name" value="PROKAR_LIPOPROTEIN"/>
    <property type="match status" value="1"/>
</dbReference>
<keyword evidence="2" id="KW-0732">Signal</keyword>
<comment type="caution">
    <text evidence="3">The sequence shown here is derived from an EMBL/GenBank/DDBJ whole genome shotgun (WGS) entry which is preliminary data.</text>
</comment>
<keyword evidence="4" id="KW-1185">Reference proteome</keyword>
<reference evidence="3 4" key="1">
    <citation type="submission" date="2022-05" db="EMBL/GenBank/DDBJ databases">
        <authorList>
            <person name="Jo J.-H."/>
            <person name="Im W.-T."/>
        </authorList>
    </citation>
    <scope>NUCLEOTIDE SEQUENCE [LARGE SCALE GENOMIC DNA]</scope>
    <source>
        <strain evidence="3 4">NSE70-1</strain>
    </source>
</reference>
<dbReference type="EMBL" id="JAMGBA010000002">
    <property type="protein sequence ID" value="MCL6698669.1"/>
    <property type="molecule type" value="Genomic_DNA"/>
</dbReference>
<evidence type="ECO:0000256" key="2">
    <source>
        <dbReference type="SAM" id="SignalP"/>
    </source>
</evidence>
<evidence type="ECO:0000313" key="3">
    <source>
        <dbReference type="EMBL" id="MCL6698669.1"/>
    </source>
</evidence>
<proteinExistence type="predicted"/>
<evidence type="ECO:0000256" key="1">
    <source>
        <dbReference type="SAM" id="Phobius"/>
    </source>
</evidence>
<gene>
    <name evidence="3" type="ORF">LZ496_07700</name>
</gene>